<keyword evidence="2" id="KW-0378">Hydrolase</keyword>
<name>A0AAU2HCV8_9ACTN</name>
<dbReference type="Gene3D" id="3.40.50.1820">
    <property type="entry name" value="alpha/beta hydrolase"/>
    <property type="match status" value="1"/>
</dbReference>
<accession>A0AAU2HCV8</accession>
<dbReference type="InterPro" id="IPR000073">
    <property type="entry name" value="AB_hydrolase_1"/>
</dbReference>
<evidence type="ECO:0000313" key="2">
    <source>
        <dbReference type="EMBL" id="WTU44729.1"/>
    </source>
</evidence>
<dbReference type="EMBL" id="CP108253">
    <property type="protein sequence ID" value="WTU44729.1"/>
    <property type="molecule type" value="Genomic_DNA"/>
</dbReference>
<dbReference type="GO" id="GO:0016020">
    <property type="term" value="C:membrane"/>
    <property type="evidence" value="ECO:0007669"/>
    <property type="project" value="TreeGrafter"/>
</dbReference>
<organism evidence="2">
    <name type="scientific">Streptomyces sp. NBC_00060</name>
    <dbReference type="NCBI Taxonomy" id="2975636"/>
    <lineage>
        <taxon>Bacteria</taxon>
        <taxon>Bacillati</taxon>
        <taxon>Actinomycetota</taxon>
        <taxon>Actinomycetes</taxon>
        <taxon>Kitasatosporales</taxon>
        <taxon>Streptomycetaceae</taxon>
        <taxon>Streptomyces</taxon>
    </lineage>
</organism>
<gene>
    <name evidence="2" type="ORF">OHV25_36650</name>
</gene>
<reference evidence="2" key="1">
    <citation type="submission" date="2022-10" db="EMBL/GenBank/DDBJ databases">
        <title>The complete genomes of actinobacterial strains from the NBC collection.</title>
        <authorList>
            <person name="Joergensen T.S."/>
            <person name="Alvarez Arevalo M."/>
            <person name="Sterndorff E.B."/>
            <person name="Faurdal D."/>
            <person name="Vuksanovic O."/>
            <person name="Mourched A.-S."/>
            <person name="Charusanti P."/>
            <person name="Shaw S."/>
            <person name="Blin K."/>
            <person name="Weber T."/>
        </authorList>
    </citation>
    <scope>NUCLEOTIDE SEQUENCE</scope>
    <source>
        <strain evidence="2">NBC_00060</strain>
    </source>
</reference>
<dbReference type="InterPro" id="IPR050266">
    <property type="entry name" value="AB_hydrolase_sf"/>
</dbReference>
<dbReference type="SUPFAM" id="SSF53474">
    <property type="entry name" value="alpha/beta-Hydrolases"/>
    <property type="match status" value="1"/>
</dbReference>
<proteinExistence type="predicted"/>
<dbReference type="InterPro" id="IPR029058">
    <property type="entry name" value="AB_hydrolase_fold"/>
</dbReference>
<evidence type="ECO:0000259" key="1">
    <source>
        <dbReference type="Pfam" id="PF00561"/>
    </source>
</evidence>
<dbReference type="AlphaFoldDB" id="A0AAU2HCV8"/>
<dbReference type="PANTHER" id="PTHR43798:SF33">
    <property type="entry name" value="HYDROLASE, PUTATIVE (AFU_ORTHOLOGUE AFUA_2G14860)-RELATED"/>
    <property type="match status" value="1"/>
</dbReference>
<dbReference type="GO" id="GO:0016787">
    <property type="term" value="F:hydrolase activity"/>
    <property type="evidence" value="ECO:0007669"/>
    <property type="project" value="UniProtKB-KW"/>
</dbReference>
<dbReference type="InterPro" id="IPR000639">
    <property type="entry name" value="Epox_hydrolase-like"/>
</dbReference>
<sequence>MAFSSSGQVATPVLDIAYEYAGEPDATPVILLHGFPYDVRAFDDVAAGLADQGAYVLAPYLRGFGPTRFRDAATVRSGQQAALAQDLFDFMDALGIESAVLAGYDWGGRAACIAAALRPERVRGLVTVDGYNIQDLAHAGEPSAPEWERTYWYQYYFHSERGRLGLERNRDELCELLWRTWSPTWAGAGAAFAASAASLHNPDFVDVVIHSYRHRFGLAEGDPRYQELEDLIAAQPPISVPTVVLESGDDGVGGPSAAQDRDCFTGPYEHRLLPGVGHNVPQETPAAFTDAVAGLLTR</sequence>
<dbReference type="PRINTS" id="PR00412">
    <property type="entry name" value="EPOXHYDRLASE"/>
</dbReference>
<dbReference type="Pfam" id="PF00561">
    <property type="entry name" value="Abhydrolase_1"/>
    <property type="match status" value="1"/>
</dbReference>
<dbReference type="PANTHER" id="PTHR43798">
    <property type="entry name" value="MONOACYLGLYCEROL LIPASE"/>
    <property type="match status" value="1"/>
</dbReference>
<feature type="domain" description="AB hydrolase-1" evidence="1">
    <location>
        <begin position="28"/>
        <end position="157"/>
    </location>
</feature>
<protein>
    <submittedName>
        <fullName evidence="2">Alpha/beta hydrolase</fullName>
    </submittedName>
</protein>